<comment type="function">
    <text evidence="14">Member of a two-component regulatory system.</text>
</comment>
<dbReference type="InterPro" id="IPR003661">
    <property type="entry name" value="HisK_dim/P_dom"/>
</dbReference>
<dbReference type="InterPro" id="IPR004358">
    <property type="entry name" value="Sig_transdc_His_kin-like_C"/>
</dbReference>
<dbReference type="EC" id="2.7.13.3" evidence="14"/>
<keyword evidence="10 14" id="KW-0067">ATP-binding</keyword>
<keyword evidence="4 14" id="KW-0997">Cell inner membrane</keyword>
<name>A0A941BGZ3_9BURK</name>
<evidence type="ECO:0000259" key="16">
    <source>
        <dbReference type="PROSITE" id="PS50885"/>
    </source>
</evidence>
<dbReference type="InterPro" id="IPR003594">
    <property type="entry name" value="HATPase_dom"/>
</dbReference>
<keyword evidence="7 14" id="KW-0812">Transmembrane</keyword>
<keyword evidence="3 14" id="KW-1003">Cell membrane</keyword>
<evidence type="ECO:0000256" key="11">
    <source>
        <dbReference type="ARBA" id="ARBA00022989"/>
    </source>
</evidence>
<dbReference type="PRINTS" id="PR00344">
    <property type="entry name" value="BCTRLSENSOR"/>
</dbReference>
<evidence type="ECO:0000256" key="1">
    <source>
        <dbReference type="ARBA" id="ARBA00000085"/>
    </source>
</evidence>
<evidence type="ECO:0000256" key="6">
    <source>
        <dbReference type="ARBA" id="ARBA00022679"/>
    </source>
</evidence>
<dbReference type="InterPro" id="IPR005467">
    <property type="entry name" value="His_kinase_dom"/>
</dbReference>
<keyword evidence="9 14" id="KW-0418">Kinase</keyword>
<dbReference type="SMART" id="SM00387">
    <property type="entry name" value="HATPase_c"/>
    <property type="match status" value="1"/>
</dbReference>
<dbReference type="Pfam" id="PF02518">
    <property type="entry name" value="HATPase_c"/>
    <property type="match status" value="1"/>
</dbReference>
<dbReference type="GO" id="GO:0000155">
    <property type="term" value="F:phosphorelay sensor kinase activity"/>
    <property type="evidence" value="ECO:0007669"/>
    <property type="project" value="InterPro"/>
</dbReference>
<keyword evidence="12 14" id="KW-0902">Two-component regulatory system</keyword>
<evidence type="ECO:0000256" key="8">
    <source>
        <dbReference type="ARBA" id="ARBA00022741"/>
    </source>
</evidence>
<gene>
    <name evidence="17" type="ORF">KAK03_19130</name>
</gene>
<dbReference type="SUPFAM" id="SSF47384">
    <property type="entry name" value="Homodimeric domain of signal transducing histidine kinase"/>
    <property type="match status" value="1"/>
</dbReference>
<dbReference type="RefSeq" id="WP_210856287.1">
    <property type="nucleotide sequence ID" value="NZ_JAGQDD010000017.1"/>
</dbReference>
<evidence type="ECO:0000256" key="3">
    <source>
        <dbReference type="ARBA" id="ARBA00022475"/>
    </source>
</evidence>
<feature type="domain" description="Histidine kinase" evidence="15">
    <location>
        <begin position="239"/>
        <end position="453"/>
    </location>
</feature>
<evidence type="ECO:0000256" key="12">
    <source>
        <dbReference type="ARBA" id="ARBA00023012"/>
    </source>
</evidence>
<evidence type="ECO:0000256" key="2">
    <source>
        <dbReference type="ARBA" id="ARBA00004533"/>
    </source>
</evidence>
<dbReference type="FunFam" id="1.10.287.130:FF:000001">
    <property type="entry name" value="Two-component sensor histidine kinase"/>
    <property type="match status" value="1"/>
</dbReference>
<evidence type="ECO:0000256" key="7">
    <source>
        <dbReference type="ARBA" id="ARBA00022692"/>
    </source>
</evidence>
<organism evidence="17 18">
    <name type="scientific">Ideonella alba</name>
    <dbReference type="NCBI Taxonomy" id="2824118"/>
    <lineage>
        <taxon>Bacteria</taxon>
        <taxon>Pseudomonadati</taxon>
        <taxon>Pseudomonadota</taxon>
        <taxon>Betaproteobacteria</taxon>
        <taxon>Burkholderiales</taxon>
        <taxon>Sphaerotilaceae</taxon>
        <taxon>Ideonella</taxon>
    </lineage>
</organism>
<evidence type="ECO:0000256" key="14">
    <source>
        <dbReference type="RuleBase" id="RU364088"/>
    </source>
</evidence>
<dbReference type="PANTHER" id="PTHR45436:SF9">
    <property type="entry name" value="SENSOR PROTEIN"/>
    <property type="match status" value="1"/>
</dbReference>
<reference evidence="17 18" key="1">
    <citation type="submission" date="2021-04" db="EMBL/GenBank/DDBJ databases">
        <title>The genome sequence of Ideonella sp. 3Y2.</title>
        <authorList>
            <person name="Liu Y."/>
        </authorList>
    </citation>
    <scope>NUCLEOTIDE SEQUENCE [LARGE SCALE GENOMIC DNA]</scope>
    <source>
        <strain evidence="17 18">3Y2</strain>
    </source>
</reference>
<dbReference type="InterPro" id="IPR003660">
    <property type="entry name" value="HAMP_dom"/>
</dbReference>
<dbReference type="SUPFAM" id="SSF55874">
    <property type="entry name" value="ATPase domain of HSP90 chaperone/DNA topoisomerase II/histidine kinase"/>
    <property type="match status" value="1"/>
</dbReference>
<dbReference type="GO" id="GO:0005886">
    <property type="term" value="C:plasma membrane"/>
    <property type="evidence" value="ECO:0007669"/>
    <property type="project" value="UniProtKB-SubCell"/>
</dbReference>
<dbReference type="InterPro" id="IPR036890">
    <property type="entry name" value="HATPase_C_sf"/>
</dbReference>
<evidence type="ECO:0000313" key="18">
    <source>
        <dbReference type="Proteomes" id="UP000676246"/>
    </source>
</evidence>
<evidence type="ECO:0000256" key="10">
    <source>
        <dbReference type="ARBA" id="ARBA00022840"/>
    </source>
</evidence>
<comment type="subcellular location">
    <subcellularLocation>
        <location evidence="2 14">Cell inner membrane</location>
    </subcellularLocation>
</comment>
<dbReference type="InterPro" id="IPR036097">
    <property type="entry name" value="HisK_dim/P_sf"/>
</dbReference>
<dbReference type="PROSITE" id="PS50885">
    <property type="entry name" value="HAMP"/>
    <property type="match status" value="1"/>
</dbReference>
<dbReference type="CDD" id="cd00082">
    <property type="entry name" value="HisKA"/>
    <property type="match status" value="1"/>
</dbReference>
<keyword evidence="18" id="KW-1185">Reference proteome</keyword>
<evidence type="ECO:0000256" key="13">
    <source>
        <dbReference type="ARBA" id="ARBA00023136"/>
    </source>
</evidence>
<sequence length="456" mass="48809">MRWRVVAAGDQSLGTRLSRWLALQGLVAALAVSGTVYAVNLWVLQNRQHEELALKSAVVRHALAEAAGTSAAEELQHKLKDFLAGHEDMTLSITSPEGVVLFRAPPPAGDDDGGSNRRFKQSSWDDTWLAGTGGGVRVVLGLDVTRDQDLLQRLGWILLAASLVGAGLVSVTGYLLVRRGLLPVHALAAQVDAVALGRAGLRLDGAGQPLELRPLVDRFNALLVRVERAYAQLEGFNADVAHELRTPLTTLIGSSELALQRNRPAAELQDVIAANLEDLRRLAIIVNDMLFLSHADRGASARRAPVTSLAAELGEIIEYHEAALQERSLSAVCEGDATGAFDVSLLRRALSNLLSNATRYAKTGSTIKVRIASNAGRVRIAVENEGSSIEQEHLPRLFDRFYRAERSRRQAGTSNHGLGLAIVAAIARMHQGEPFARSADGVTAIGLDVPSSSAAA</sequence>
<dbReference type="Pfam" id="PF00512">
    <property type="entry name" value="HisKA"/>
    <property type="match status" value="1"/>
</dbReference>
<dbReference type="Proteomes" id="UP000676246">
    <property type="component" value="Unassembled WGS sequence"/>
</dbReference>
<dbReference type="InterPro" id="IPR050428">
    <property type="entry name" value="TCS_sensor_his_kinase"/>
</dbReference>
<evidence type="ECO:0000259" key="15">
    <source>
        <dbReference type="PROSITE" id="PS50109"/>
    </source>
</evidence>
<protein>
    <recommendedName>
        <fullName evidence="14">Sensor protein</fullName>
        <ecNumber evidence="14">2.7.13.3</ecNumber>
    </recommendedName>
</protein>
<feature type="domain" description="HAMP" evidence="16">
    <location>
        <begin position="178"/>
        <end position="231"/>
    </location>
</feature>
<accession>A0A941BGZ3</accession>
<proteinExistence type="predicted"/>
<evidence type="ECO:0000256" key="5">
    <source>
        <dbReference type="ARBA" id="ARBA00022553"/>
    </source>
</evidence>
<keyword evidence="11 14" id="KW-1133">Transmembrane helix</keyword>
<dbReference type="PANTHER" id="PTHR45436">
    <property type="entry name" value="SENSOR HISTIDINE KINASE YKOH"/>
    <property type="match status" value="1"/>
</dbReference>
<dbReference type="Gene3D" id="3.30.565.10">
    <property type="entry name" value="Histidine kinase-like ATPase, C-terminal domain"/>
    <property type="match status" value="1"/>
</dbReference>
<evidence type="ECO:0000256" key="9">
    <source>
        <dbReference type="ARBA" id="ARBA00022777"/>
    </source>
</evidence>
<dbReference type="InterPro" id="IPR006290">
    <property type="entry name" value="CztS_silS_copS"/>
</dbReference>
<keyword evidence="8 14" id="KW-0547">Nucleotide-binding</keyword>
<evidence type="ECO:0000313" key="17">
    <source>
        <dbReference type="EMBL" id="MBQ0932597.1"/>
    </source>
</evidence>
<dbReference type="EMBL" id="JAGQDD010000017">
    <property type="protein sequence ID" value="MBQ0932597.1"/>
    <property type="molecule type" value="Genomic_DNA"/>
</dbReference>
<dbReference type="AlphaFoldDB" id="A0A941BGZ3"/>
<keyword evidence="13 14" id="KW-0472">Membrane</keyword>
<dbReference type="PROSITE" id="PS50109">
    <property type="entry name" value="HIS_KIN"/>
    <property type="match status" value="1"/>
</dbReference>
<dbReference type="NCBIfam" id="TIGR01386">
    <property type="entry name" value="cztS_silS_copS"/>
    <property type="match status" value="1"/>
</dbReference>
<keyword evidence="5" id="KW-0597">Phosphoprotein</keyword>
<comment type="caution">
    <text evidence="17">The sequence shown here is derived from an EMBL/GenBank/DDBJ whole genome shotgun (WGS) entry which is preliminary data.</text>
</comment>
<evidence type="ECO:0000256" key="4">
    <source>
        <dbReference type="ARBA" id="ARBA00022519"/>
    </source>
</evidence>
<dbReference type="Gene3D" id="1.10.287.130">
    <property type="match status" value="1"/>
</dbReference>
<feature type="transmembrane region" description="Helical" evidence="14">
    <location>
        <begin position="156"/>
        <end position="177"/>
    </location>
</feature>
<comment type="catalytic activity">
    <reaction evidence="1 14">
        <text>ATP + protein L-histidine = ADP + protein N-phospho-L-histidine.</text>
        <dbReference type="EC" id="2.7.13.3"/>
    </reaction>
</comment>
<dbReference type="GO" id="GO:0005524">
    <property type="term" value="F:ATP binding"/>
    <property type="evidence" value="ECO:0007669"/>
    <property type="project" value="UniProtKB-KW"/>
</dbReference>
<keyword evidence="6 14" id="KW-0808">Transferase</keyword>
<feature type="transmembrane region" description="Helical" evidence="14">
    <location>
        <begin position="20"/>
        <end position="44"/>
    </location>
</feature>
<dbReference type="SMART" id="SM00388">
    <property type="entry name" value="HisKA"/>
    <property type="match status" value="1"/>
</dbReference>